<dbReference type="PANTHER" id="PTHR18867:SF12">
    <property type="entry name" value="DNA REPAIR PROTEIN RAD50"/>
    <property type="match status" value="1"/>
</dbReference>
<keyword evidence="22" id="KW-1185">Reference proteome</keyword>
<evidence type="ECO:0000256" key="15">
    <source>
        <dbReference type="ARBA" id="ARBA00023242"/>
    </source>
</evidence>
<organism evidence="21 22">
    <name type="scientific">Ditylenchus destructor</name>
    <dbReference type="NCBI Taxonomy" id="166010"/>
    <lineage>
        <taxon>Eukaryota</taxon>
        <taxon>Metazoa</taxon>
        <taxon>Ecdysozoa</taxon>
        <taxon>Nematoda</taxon>
        <taxon>Chromadorea</taxon>
        <taxon>Rhabditida</taxon>
        <taxon>Tylenchina</taxon>
        <taxon>Tylenchomorpha</taxon>
        <taxon>Sphaerularioidea</taxon>
        <taxon>Anguinidae</taxon>
        <taxon>Anguininae</taxon>
        <taxon>Ditylenchus</taxon>
    </lineage>
</organism>
<dbReference type="SUPFAM" id="SSF52540">
    <property type="entry name" value="P-loop containing nucleoside triphosphate hydrolases"/>
    <property type="match status" value="1"/>
</dbReference>
<dbReference type="Pfam" id="PF13476">
    <property type="entry name" value="AAA_23"/>
    <property type="match status" value="1"/>
</dbReference>
<keyword evidence="12" id="KW-0460">Magnesium</keyword>
<evidence type="ECO:0000256" key="2">
    <source>
        <dbReference type="ARBA" id="ARBA00004123"/>
    </source>
</evidence>
<evidence type="ECO:0000256" key="13">
    <source>
        <dbReference type="ARBA" id="ARBA00023054"/>
    </source>
</evidence>
<feature type="binding site" evidence="18">
    <location>
        <position position="423"/>
    </location>
    <ligand>
        <name>Zn(2+)</name>
        <dbReference type="ChEBI" id="CHEBI:29105"/>
    </ligand>
</feature>
<evidence type="ECO:0000256" key="17">
    <source>
        <dbReference type="ARBA" id="ARBA00049360"/>
    </source>
</evidence>
<gene>
    <name evidence="21" type="ORF">DdX_10850</name>
</gene>
<evidence type="ECO:0000256" key="9">
    <source>
        <dbReference type="ARBA" id="ARBA00022801"/>
    </source>
</evidence>
<keyword evidence="10 18" id="KW-0862">Zinc</keyword>
<evidence type="ECO:0000256" key="3">
    <source>
        <dbReference type="ARBA" id="ARBA00004286"/>
    </source>
</evidence>
<accession>A0AAD4N202</accession>
<dbReference type="PANTHER" id="PTHR18867">
    <property type="entry name" value="RAD50"/>
    <property type="match status" value="1"/>
</dbReference>
<feature type="coiled-coil region" evidence="19">
    <location>
        <begin position="323"/>
        <end position="371"/>
    </location>
</feature>
<keyword evidence="5" id="KW-0158">Chromosome</keyword>
<proteinExistence type="inferred from homology"/>
<evidence type="ECO:0000259" key="20">
    <source>
        <dbReference type="PROSITE" id="PS51131"/>
    </source>
</evidence>
<dbReference type="AlphaFoldDB" id="A0AAD4N202"/>
<keyword evidence="11" id="KW-0067">ATP-binding</keyword>
<dbReference type="GO" id="GO:0000794">
    <property type="term" value="C:condensed nuclear chromosome"/>
    <property type="evidence" value="ECO:0007669"/>
    <property type="project" value="TreeGrafter"/>
</dbReference>
<evidence type="ECO:0000256" key="14">
    <source>
        <dbReference type="ARBA" id="ARBA00023204"/>
    </source>
</evidence>
<evidence type="ECO:0000256" key="11">
    <source>
        <dbReference type="ARBA" id="ARBA00022840"/>
    </source>
</evidence>
<dbReference type="GO" id="GO:0070192">
    <property type="term" value="P:chromosome organization involved in meiotic cell cycle"/>
    <property type="evidence" value="ECO:0007669"/>
    <property type="project" value="TreeGrafter"/>
</dbReference>
<keyword evidence="9" id="KW-0378">Hydrolase</keyword>
<feature type="binding site" evidence="18">
    <location>
        <position position="426"/>
    </location>
    <ligand>
        <name>Zn(2+)</name>
        <dbReference type="ChEBI" id="CHEBI:29105"/>
    </ligand>
</feature>
<dbReference type="SUPFAM" id="SSF75712">
    <property type="entry name" value="Rad50 coiled-coil Zn hook"/>
    <property type="match status" value="1"/>
</dbReference>
<evidence type="ECO:0000256" key="12">
    <source>
        <dbReference type="ARBA" id="ARBA00022842"/>
    </source>
</evidence>
<dbReference type="GO" id="GO:0003691">
    <property type="term" value="F:double-stranded telomeric DNA binding"/>
    <property type="evidence" value="ECO:0007669"/>
    <property type="project" value="TreeGrafter"/>
</dbReference>
<reference evidence="21" key="1">
    <citation type="submission" date="2022-01" db="EMBL/GenBank/DDBJ databases">
        <title>Genome Sequence Resource for Two Populations of Ditylenchus destructor, the Migratory Endoparasitic Phytonematode.</title>
        <authorList>
            <person name="Zhang H."/>
            <person name="Lin R."/>
            <person name="Xie B."/>
        </authorList>
    </citation>
    <scope>NUCLEOTIDE SEQUENCE</scope>
    <source>
        <strain evidence="21">BazhouSP</strain>
    </source>
</reference>
<dbReference type="GO" id="GO:0051880">
    <property type="term" value="F:G-quadruplex DNA binding"/>
    <property type="evidence" value="ECO:0007669"/>
    <property type="project" value="TreeGrafter"/>
</dbReference>
<keyword evidence="15" id="KW-0539">Nucleus</keyword>
<keyword evidence="13 19" id="KW-0175">Coiled coil</keyword>
<comment type="cofactor">
    <cofactor evidence="1">
        <name>Zn(2+)</name>
        <dbReference type="ChEBI" id="CHEBI:29105"/>
    </cofactor>
</comment>
<keyword evidence="7" id="KW-0547">Nucleotide-binding</keyword>
<dbReference type="GO" id="GO:0030870">
    <property type="term" value="C:Mre11 complex"/>
    <property type="evidence" value="ECO:0007669"/>
    <property type="project" value="TreeGrafter"/>
</dbReference>
<sequence length="861" mass="97985">MAELVGLKMQGIRSIEDEPHLISFLSPLTIIQGANGTGKTTIIEALNYVTTGALPAGKMPSFIHNMKLTNRPRVDALVQLQFKDVKGNKCTATKRMTSCGAKTTGKTQTKSDEFTLVVTDKFGNNKSLSSKVADFNKEMLNLLGVPKAILEHVIFCHQEESNWPLSEPKELKVRFDAIFEVTKYVKALDNIKKNIKEMELQIKVIDAEIPHLDANRQSYQNLLISYDQEEATLNEMKSAVVRDEGKKKAIDDKVKELSKDVELAKSSKHEADILANRVKLKTEFINSISIDDYAGSREELVEELQRLLRGSQAGIEKENAVLVKQLQEKLRKCEEECRTASKSASFNEQKSNQLQNQLAIKKSQLAKHNATISEVSADRDYIESRLEEVRLMLSKTRGDLGQIDGCLFLYDKWKDEITQTKACPLCERSTNKAESEKLVTKLKAKQEALPTETRSLQMNVRKYEEEEKKLTRVLPYLSMAQALEAELPKLEEQAKHQEDVVERQRKAKEKFEEEALTLKEKLQKTQEAQMSVKSQVHEIRKLEDQLKKMDLMGEVADIKKQLDDVQSKGQNQDALLKENDELLIQASRLNNRIQQKSGELIQLEKKLANIKKELDNPRYKNAKTLHINKLIDRAVIIATMDDLSKYWKVLDDAIISFHQQKMEQINMILRELWTRVYKGNDIEAIKIRSQPVSGGEKKKSYDYSVVMIVDSVEIDMRDHCSAGQKVLAAILIRIALADVFAGNCPILALDEPTTNLDADKVENVGLMLKQLIEVRNNIDYDSTQESQSQSLLAGSIRSRLTQPGNNKSLQLLVITHDKRLVDLLYLACKPEWIYGLSKDENGISRIKKHRRVCDSLDYEEF</sequence>
<evidence type="ECO:0000313" key="21">
    <source>
        <dbReference type="EMBL" id="KAI1710175.1"/>
    </source>
</evidence>
<evidence type="ECO:0000256" key="1">
    <source>
        <dbReference type="ARBA" id="ARBA00001947"/>
    </source>
</evidence>
<evidence type="ECO:0000256" key="10">
    <source>
        <dbReference type="ARBA" id="ARBA00022833"/>
    </source>
</evidence>
<dbReference type="EMBL" id="JAKKPZ010000027">
    <property type="protein sequence ID" value="KAI1710175.1"/>
    <property type="molecule type" value="Genomic_DNA"/>
</dbReference>
<dbReference type="GO" id="GO:0016887">
    <property type="term" value="F:ATP hydrolysis activity"/>
    <property type="evidence" value="ECO:0007669"/>
    <property type="project" value="InterPro"/>
</dbReference>
<feature type="coiled-coil region" evidence="19">
    <location>
        <begin position="480"/>
        <end position="613"/>
    </location>
</feature>
<evidence type="ECO:0000256" key="8">
    <source>
        <dbReference type="ARBA" id="ARBA00022763"/>
    </source>
</evidence>
<keyword evidence="8" id="KW-0227">DNA damage</keyword>
<comment type="similarity">
    <text evidence="4">Belongs to the SMC family. RAD50 subfamily.</text>
</comment>
<dbReference type="InterPro" id="IPR027417">
    <property type="entry name" value="P-loop_NTPase"/>
</dbReference>
<dbReference type="GO" id="GO:0005524">
    <property type="term" value="F:ATP binding"/>
    <property type="evidence" value="ECO:0007669"/>
    <property type="project" value="UniProtKB-KW"/>
</dbReference>
<comment type="subcellular location">
    <subcellularLocation>
        <location evidence="3">Chromosome</location>
    </subcellularLocation>
    <subcellularLocation>
        <location evidence="2">Nucleus</location>
    </subcellularLocation>
</comment>
<comment type="caution">
    <text evidence="21">The sequence shown here is derived from an EMBL/GenBank/DDBJ whole genome shotgun (WGS) entry which is preliminary data.</text>
</comment>
<dbReference type="Proteomes" id="UP001201812">
    <property type="component" value="Unassembled WGS sequence"/>
</dbReference>
<evidence type="ECO:0000313" key="22">
    <source>
        <dbReference type="Proteomes" id="UP001201812"/>
    </source>
</evidence>
<evidence type="ECO:0000256" key="5">
    <source>
        <dbReference type="ARBA" id="ARBA00022454"/>
    </source>
</evidence>
<dbReference type="InterPro" id="IPR038729">
    <property type="entry name" value="Rad50/SbcC_AAA"/>
</dbReference>
<dbReference type="Gene3D" id="3.40.50.300">
    <property type="entry name" value="P-loop containing nucleotide triphosphate hydrolases"/>
    <property type="match status" value="2"/>
</dbReference>
<protein>
    <submittedName>
        <fullName evidence="21">AAA domain-containing protein</fullName>
    </submittedName>
</protein>
<dbReference type="GO" id="GO:0046872">
    <property type="term" value="F:metal ion binding"/>
    <property type="evidence" value="ECO:0007669"/>
    <property type="project" value="UniProtKB-UniRule"/>
</dbReference>
<comment type="catalytic activity">
    <reaction evidence="17">
        <text>ATP + H2O = ADP + phosphate + H(+)</text>
        <dbReference type="Rhea" id="RHEA:13065"/>
        <dbReference type="ChEBI" id="CHEBI:15377"/>
        <dbReference type="ChEBI" id="CHEBI:15378"/>
        <dbReference type="ChEBI" id="CHEBI:30616"/>
        <dbReference type="ChEBI" id="CHEBI:43474"/>
        <dbReference type="ChEBI" id="CHEBI:456216"/>
    </reaction>
</comment>
<evidence type="ECO:0000256" key="16">
    <source>
        <dbReference type="ARBA" id="ARBA00023254"/>
    </source>
</evidence>
<evidence type="ECO:0000256" key="4">
    <source>
        <dbReference type="ARBA" id="ARBA00009439"/>
    </source>
</evidence>
<dbReference type="GO" id="GO:0007004">
    <property type="term" value="P:telomere maintenance via telomerase"/>
    <property type="evidence" value="ECO:0007669"/>
    <property type="project" value="TreeGrafter"/>
</dbReference>
<feature type="domain" description="Zinc-hook" evidence="20">
    <location>
        <begin position="379"/>
        <end position="475"/>
    </location>
</feature>
<dbReference type="GO" id="GO:0043047">
    <property type="term" value="F:single-stranded telomeric DNA binding"/>
    <property type="evidence" value="ECO:0007669"/>
    <property type="project" value="TreeGrafter"/>
</dbReference>
<name>A0AAD4N202_9BILA</name>
<dbReference type="PROSITE" id="PS51131">
    <property type="entry name" value="ZN_HOOK"/>
    <property type="match status" value="1"/>
</dbReference>
<evidence type="ECO:0000256" key="18">
    <source>
        <dbReference type="PROSITE-ProRule" id="PRU00471"/>
    </source>
</evidence>
<dbReference type="GO" id="GO:0000722">
    <property type="term" value="P:telomere maintenance via recombination"/>
    <property type="evidence" value="ECO:0007669"/>
    <property type="project" value="TreeGrafter"/>
</dbReference>
<feature type="coiled-coil region" evidence="19">
    <location>
        <begin position="181"/>
        <end position="208"/>
    </location>
</feature>
<evidence type="ECO:0000256" key="7">
    <source>
        <dbReference type="ARBA" id="ARBA00022741"/>
    </source>
</evidence>
<evidence type="ECO:0000256" key="6">
    <source>
        <dbReference type="ARBA" id="ARBA00022723"/>
    </source>
</evidence>
<keyword evidence="6 18" id="KW-0479">Metal-binding</keyword>
<dbReference type="InterPro" id="IPR013134">
    <property type="entry name" value="Zn_hook_RAD50"/>
</dbReference>
<evidence type="ECO:0000256" key="19">
    <source>
        <dbReference type="SAM" id="Coils"/>
    </source>
</evidence>
<keyword evidence="14" id="KW-0234">DNA repair</keyword>
<dbReference type="GO" id="GO:0006302">
    <property type="term" value="P:double-strand break repair"/>
    <property type="evidence" value="ECO:0007669"/>
    <property type="project" value="InterPro"/>
</dbReference>
<keyword evidence="16" id="KW-0469">Meiosis</keyword>